<dbReference type="CDD" id="cd05567">
    <property type="entry name" value="PTS_IIB_mannitol"/>
    <property type="match status" value="1"/>
</dbReference>
<keyword evidence="8" id="KW-0597">Phosphoprotein</keyword>
<evidence type="ECO:0000256" key="9">
    <source>
        <dbReference type="ARBA" id="ARBA00022597"/>
    </source>
</evidence>
<keyword evidence="10" id="KW-0808">Transferase</keyword>
<dbReference type="InterPro" id="IPR004718">
    <property type="entry name" value="PTS_IIC_mtl"/>
</dbReference>
<dbReference type="NCBIfam" id="TIGR00851">
    <property type="entry name" value="mtlA"/>
    <property type="match status" value="1"/>
</dbReference>
<dbReference type="FunFam" id="3.40.50.2300:FF:000047">
    <property type="entry name" value="PTS system mannitol-specific transporter subunit IICBA"/>
    <property type="match status" value="1"/>
</dbReference>
<dbReference type="Proteomes" id="UP000199520">
    <property type="component" value="Unassembled WGS sequence"/>
</dbReference>
<dbReference type="GO" id="GO:0022872">
    <property type="term" value="F:protein-N(PI)-phosphohistidine-mannitol phosphotransferase system transmembrane transporter activity"/>
    <property type="evidence" value="ECO:0007669"/>
    <property type="project" value="InterPro"/>
</dbReference>
<dbReference type="AlphaFoldDB" id="A0A1I4PP85"/>
<evidence type="ECO:0000256" key="10">
    <source>
        <dbReference type="ARBA" id="ARBA00022679"/>
    </source>
</evidence>
<dbReference type="GO" id="GO:0090563">
    <property type="term" value="F:protein-phosphocysteine-sugar phosphotransferase activity"/>
    <property type="evidence" value="ECO:0007669"/>
    <property type="project" value="TreeGrafter"/>
</dbReference>
<dbReference type="GO" id="GO:0009401">
    <property type="term" value="P:phosphoenolpyruvate-dependent sugar phosphotransferase system"/>
    <property type="evidence" value="ECO:0007669"/>
    <property type="project" value="UniProtKB-KW"/>
</dbReference>
<dbReference type="Pfam" id="PF02302">
    <property type="entry name" value="PTS_IIB"/>
    <property type="match status" value="1"/>
</dbReference>
<dbReference type="STRING" id="1123291.SAMN04490355_10691"/>
<dbReference type="SUPFAM" id="SSF52794">
    <property type="entry name" value="PTS system IIB component-like"/>
    <property type="match status" value="1"/>
</dbReference>
<keyword evidence="11" id="KW-0598">Phosphotransferase system</keyword>
<feature type="transmembrane region" description="Helical" evidence="16">
    <location>
        <begin position="21"/>
        <end position="48"/>
    </location>
</feature>
<comment type="subcellular location">
    <subcellularLocation>
        <location evidence="3">Cell membrane</location>
        <topology evidence="3">Multi-pass membrane protein</topology>
    </subcellularLocation>
</comment>
<dbReference type="PROSITE" id="PS51099">
    <property type="entry name" value="PTS_EIIB_TYPE_2"/>
    <property type="match status" value="1"/>
</dbReference>
<evidence type="ECO:0000256" key="13">
    <source>
        <dbReference type="ARBA" id="ARBA00022989"/>
    </source>
</evidence>
<evidence type="ECO:0000259" key="17">
    <source>
        <dbReference type="PROSITE" id="PS51099"/>
    </source>
</evidence>
<dbReference type="PANTHER" id="PTHR30181:SF2">
    <property type="entry name" value="PTS SYSTEM MANNITOL-SPECIFIC EIICBA COMPONENT"/>
    <property type="match status" value="1"/>
</dbReference>
<dbReference type="InterPro" id="IPR050893">
    <property type="entry name" value="Sugar_PTS"/>
</dbReference>
<keyword evidence="12 16" id="KW-0812">Transmembrane</keyword>
<feature type="transmembrane region" description="Helical" evidence="16">
    <location>
        <begin position="60"/>
        <end position="77"/>
    </location>
</feature>
<evidence type="ECO:0000256" key="3">
    <source>
        <dbReference type="ARBA" id="ARBA00004651"/>
    </source>
</evidence>
<accession>A0A1I4PP85</accession>
<dbReference type="EMBL" id="FOTS01000069">
    <property type="protein sequence ID" value="SFM29578.1"/>
    <property type="molecule type" value="Genomic_DNA"/>
</dbReference>
<evidence type="ECO:0000256" key="12">
    <source>
        <dbReference type="ARBA" id="ARBA00022692"/>
    </source>
</evidence>
<dbReference type="OrthoDB" id="9814222at2"/>
<proteinExistence type="predicted"/>
<feature type="transmembrane region" description="Helical" evidence="16">
    <location>
        <begin position="138"/>
        <end position="159"/>
    </location>
</feature>
<dbReference type="InterPro" id="IPR003352">
    <property type="entry name" value="PTS_EIIC"/>
</dbReference>
<dbReference type="GO" id="GO:0005886">
    <property type="term" value="C:plasma membrane"/>
    <property type="evidence" value="ECO:0007669"/>
    <property type="project" value="UniProtKB-SubCell"/>
</dbReference>
<dbReference type="InterPro" id="IPR003501">
    <property type="entry name" value="PTS_EIIB_2/3"/>
</dbReference>
<organism evidence="19 20">
    <name type="scientific">Pelosinus propionicus DSM 13327</name>
    <dbReference type="NCBI Taxonomy" id="1123291"/>
    <lineage>
        <taxon>Bacteria</taxon>
        <taxon>Bacillati</taxon>
        <taxon>Bacillota</taxon>
        <taxon>Negativicutes</taxon>
        <taxon>Selenomonadales</taxon>
        <taxon>Sporomusaceae</taxon>
        <taxon>Pelosinus</taxon>
    </lineage>
</organism>
<evidence type="ECO:0000256" key="1">
    <source>
        <dbReference type="ARBA" id="ARBA00001655"/>
    </source>
</evidence>
<evidence type="ECO:0000256" key="14">
    <source>
        <dbReference type="ARBA" id="ARBA00023136"/>
    </source>
</evidence>
<dbReference type="InterPro" id="IPR036095">
    <property type="entry name" value="PTS_EIIB-like_sf"/>
</dbReference>
<evidence type="ECO:0000256" key="8">
    <source>
        <dbReference type="ARBA" id="ARBA00022553"/>
    </source>
</evidence>
<name>A0A1I4PP85_9FIRM</name>
<evidence type="ECO:0000256" key="4">
    <source>
        <dbReference type="ARBA" id="ARBA00011909"/>
    </source>
</evidence>
<dbReference type="NCBIfam" id="NF011663">
    <property type="entry name" value="PRK15083.1"/>
    <property type="match status" value="1"/>
</dbReference>
<evidence type="ECO:0000256" key="16">
    <source>
        <dbReference type="SAM" id="Phobius"/>
    </source>
</evidence>
<evidence type="ECO:0000256" key="5">
    <source>
        <dbReference type="ARBA" id="ARBA00021825"/>
    </source>
</evidence>
<keyword evidence="20" id="KW-1185">Reference proteome</keyword>
<feature type="domain" description="PTS EIIB type-2" evidence="17">
    <location>
        <begin position="381"/>
        <end position="468"/>
    </location>
</feature>
<evidence type="ECO:0000256" key="15">
    <source>
        <dbReference type="ARBA" id="ARBA00033349"/>
    </source>
</evidence>
<evidence type="ECO:0000256" key="6">
    <source>
        <dbReference type="ARBA" id="ARBA00022448"/>
    </source>
</evidence>
<keyword evidence="6" id="KW-0813">Transport</keyword>
<feature type="transmembrane region" description="Helical" evidence="16">
    <location>
        <begin position="255"/>
        <end position="273"/>
    </location>
</feature>
<protein>
    <recommendedName>
        <fullName evidence="5">PTS system mannitol-specific EIICB component</fullName>
        <ecNumber evidence="4">2.7.1.197</ecNumber>
    </recommendedName>
    <alternativeName>
        <fullName evidence="15">EIICB-Mtl</fullName>
    </alternativeName>
</protein>
<dbReference type="Gene3D" id="3.40.50.2300">
    <property type="match status" value="1"/>
</dbReference>
<dbReference type="Pfam" id="PF02378">
    <property type="entry name" value="PTS_EIIC"/>
    <property type="match status" value="1"/>
</dbReference>
<gene>
    <name evidence="19" type="ORF">SAMN04490355_10691</name>
</gene>
<keyword evidence="13 16" id="KW-1133">Transmembrane helix</keyword>
<dbReference type="EC" id="2.7.1.197" evidence="4"/>
<feature type="transmembrane region" description="Helical" evidence="16">
    <location>
        <begin position="89"/>
        <end position="118"/>
    </location>
</feature>
<dbReference type="PROSITE" id="PS51104">
    <property type="entry name" value="PTS_EIIC_TYPE_2"/>
    <property type="match status" value="1"/>
</dbReference>
<dbReference type="RefSeq" id="WP_090943678.1">
    <property type="nucleotide sequence ID" value="NZ_FOTS01000069.1"/>
</dbReference>
<dbReference type="InterPro" id="IPR013014">
    <property type="entry name" value="PTS_EIIC_2"/>
</dbReference>
<feature type="transmembrane region" description="Helical" evidence="16">
    <location>
        <begin position="166"/>
        <end position="190"/>
    </location>
</feature>
<keyword evidence="7" id="KW-1003">Cell membrane</keyword>
<keyword evidence="14 16" id="KW-0472">Membrane</keyword>
<evidence type="ECO:0000256" key="7">
    <source>
        <dbReference type="ARBA" id="ARBA00022475"/>
    </source>
</evidence>
<dbReference type="InterPro" id="IPR029503">
    <property type="entry name" value="PTS_EIIB_mannitol"/>
</dbReference>
<keyword evidence="9" id="KW-0762">Sugar transport</keyword>
<comment type="function">
    <text evidence="2">The phosphoenolpyruvate-dependent sugar phosphotransferase system (sugar PTS), a major carbohydrate active transport system, catalyzes the phosphorylation of incoming sugar substrates concomitantly with their translocation across the cell membrane. The enzyme II CmtAB PTS system is involved in D-mannitol transport.</text>
</comment>
<comment type="catalytic activity">
    <reaction evidence="1">
        <text>D-mannitol(out) + N(pros)-phospho-L-histidyl-[protein] = D-mannitol 1-phosphate(in) + L-histidyl-[protein]</text>
        <dbReference type="Rhea" id="RHEA:33363"/>
        <dbReference type="Rhea" id="RHEA-COMP:9745"/>
        <dbReference type="Rhea" id="RHEA-COMP:9746"/>
        <dbReference type="ChEBI" id="CHEBI:16899"/>
        <dbReference type="ChEBI" id="CHEBI:29979"/>
        <dbReference type="ChEBI" id="CHEBI:61381"/>
        <dbReference type="ChEBI" id="CHEBI:64837"/>
        <dbReference type="EC" id="2.7.1.197"/>
    </reaction>
</comment>
<dbReference type="PANTHER" id="PTHR30181">
    <property type="entry name" value="MANNITOL PERMEASE IIC COMPONENT"/>
    <property type="match status" value="1"/>
</dbReference>
<evidence type="ECO:0000259" key="18">
    <source>
        <dbReference type="PROSITE" id="PS51104"/>
    </source>
</evidence>
<feature type="transmembrane region" description="Helical" evidence="16">
    <location>
        <begin position="222"/>
        <end position="243"/>
    </location>
</feature>
<feature type="transmembrane region" description="Helical" evidence="16">
    <location>
        <begin position="321"/>
        <end position="343"/>
    </location>
</feature>
<feature type="domain" description="PTS EIIC type-2" evidence="18">
    <location>
        <begin position="21"/>
        <end position="352"/>
    </location>
</feature>
<reference evidence="20" key="1">
    <citation type="submission" date="2016-10" db="EMBL/GenBank/DDBJ databases">
        <authorList>
            <person name="Varghese N."/>
            <person name="Submissions S."/>
        </authorList>
    </citation>
    <scope>NUCLEOTIDE SEQUENCE [LARGE SCALE GENOMIC DNA]</scope>
    <source>
        <strain evidence="20">DSM 13327</strain>
    </source>
</reference>
<evidence type="ECO:0000256" key="11">
    <source>
        <dbReference type="ARBA" id="ARBA00022683"/>
    </source>
</evidence>
<evidence type="ECO:0000313" key="20">
    <source>
        <dbReference type="Proteomes" id="UP000199520"/>
    </source>
</evidence>
<sequence>MEKVVAKQKDSLGTRATIQKFGRFLSGMVMPNIGAFIAWGFITALFIPTGWLPNENLSKLVGPMIVYLLPLLIGYTGGKMVYDVRGGVVGAVATMGIIVGSTQPMFLGAMLMGPIGGWAIKKVDEAFEGNIPAGFEMLINNFSSGIVAGILAVLAFVGVSPVMLGITAALSAGLAAVVNAGLLPLANVFIEPAKILFLNNALNHGILSPIGMEQAAKAGQSIIFLLEPNPGPGLGILLAYWFAGKGSIRQSAPGAMIIHFLGGIHEIYFPYILMNPRLLLAVIGGGVSGTLTFQALGAGLVAVPAPGSIFALIAMSPKGGLFAVLAGVAVATAVAFFIASAILKMSNQVADEEELVQATAKVQELKGTKVEVTQTVSKKVNKVVFACDAGMGSSAMGATILRKKFKEAGIDITVINTAVNELPSDADIVITQRTLTERAKTKLPTAEHISIENFLNSPEYDQLVKRLA</sequence>
<evidence type="ECO:0000313" key="19">
    <source>
        <dbReference type="EMBL" id="SFM29578.1"/>
    </source>
</evidence>
<feature type="transmembrane region" description="Helical" evidence="16">
    <location>
        <begin position="293"/>
        <end position="314"/>
    </location>
</feature>
<evidence type="ECO:0000256" key="2">
    <source>
        <dbReference type="ARBA" id="ARBA00002434"/>
    </source>
</evidence>
<dbReference type="InterPro" id="IPR013011">
    <property type="entry name" value="PTS_EIIB_2"/>
</dbReference>